<comment type="caution">
    <text evidence="2">The sequence shown here is derived from an EMBL/GenBank/DDBJ whole genome shotgun (WGS) entry which is preliminary data.</text>
</comment>
<organism evidence="2 3">
    <name type="scientific">Natronoarchaeum mannanilyticum</name>
    <dbReference type="NCBI Taxonomy" id="926360"/>
    <lineage>
        <taxon>Archaea</taxon>
        <taxon>Methanobacteriati</taxon>
        <taxon>Methanobacteriota</taxon>
        <taxon>Stenosarchaea group</taxon>
        <taxon>Halobacteria</taxon>
        <taxon>Halobacteriales</taxon>
        <taxon>Natronoarchaeaceae</taxon>
    </lineage>
</organism>
<evidence type="ECO:0000313" key="2">
    <source>
        <dbReference type="EMBL" id="GAA0675524.1"/>
    </source>
</evidence>
<protein>
    <submittedName>
        <fullName evidence="2">Uncharacterized protein</fullName>
    </submittedName>
</protein>
<sequence length="179" mass="19025">MGYPGVPADEGTRDMTETDPDGAGAPTGSVLVTGPAPERFERATELLTDEAVVVPGVDDGLDESLAAADLDVAAVPESEDALPPSELGIAVSDRVARREDPDILVDGDAVADAESVCPFTLFRFLHLLRWRVAGTDGRLVCTLGDAVDPITVETIDEVFDERVRLESIRDRRRVGGLSP</sequence>
<dbReference type="Proteomes" id="UP001500420">
    <property type="component" value="Unassembled WGS sequence"/>
</dbReference>
<feature type="region of interest" description="Disordered" evidence="1">
    <location>
        <begin position="1"/>
        <end position="34"/>
    </location>
</feature>
<name>A0AAV3TBM6_9EURY</name>
<dbReference type="EMBL" id="BAAADV010000004">
    <property type="protein sequence ID" value="GAA0675524.1"/>
    <property type="molecule type" value="Genomic_DNA"/>
</dbReference>
<evidence type="ECO:0000313" key="3">
    <source>
        <dbReference type="Proteomes" id="UP001500420"/>
    </source>
</evidence>
<dbReference type="AlphaFoldDB" id="A0AAV3TBM6"/>
<reference evidence="2 3" key="1">
    <citation type="journal article" date="2019" name="Int. J. Syst. Evol. Microbiol.">
        <title>The Global Catalogue of Microorganisms (GCM) 10K type strain sequencing project: providing services to taxonomists for standard genome sequencing and annotation.</title>
        <authorList>
            <consortium name="The Broad Institute Genomics Platform"/>
            <consortium name="The Broad Institute Genome Sequencing Center for Infectious Disease"/>
            <person name="Wu L."/>
            <person name="Ma J."/>
        </authorList>
    </citation>
    <scope>NUCLEOTIDE SEQUENCE [LARGE SCALE GENOMIC DNA]</scope>
    <source>
        <strain evidence="2 3">JCM 16328</strain>
    </source>
</reference>
<dbReference type="InterPro" id="IPR055927">
    <property type="entry name" value="DUF7504"/>
</dbReference>
<proteinExistence type="predicted"/>
<keyword evidence="3" id="KW-1185">Reference proteome</keyword>
<gene>
    <name evidence="2" type="ORF">GCM10009020_24000</name>
</gene>
<evidence type="ECO:0000256" key="1">
    <source>
        <dbReference type="SAM" id="MobiDB-lite"/>
    </source>
</evidence>
<accession>A0AAV3TBM6</accession>
<dbReference type="Pfam" id="PF24336">
    <property type="entry name" value="DUF7504"/>
    <property type="match status" value="1"/>
</dbReference>